<feature type="region of interest" description="Disordered" evidence="1">
    <location>
        <begin position="63"/>
        <end position="101"/>
    </location>
</feature>
<accession>S7UUZ7</accession>
<dbReference type="RefSeq" id="WP_020885587.1">
    <property type="nucleotide sequence ID" value="NZ_ATHI01000001.1"/>
</dbReference>
<name>S7UUZ7_9BACT</name>
<gene>
    <name evidence="3" type="ORF">dsat_1701</name>
</gene>
<evidence type="ECO:0000256" key="1">
    <source>
        <dbReference type="SAM" id="MobiDB-lite"/>
    </source>
</evidence>
<dbReference type="Proteomes" id="UP000014975">
    <property type="component" value="Unassembled WGS sequence"/>
</dbReference>
<dbReference type="eggNOG" id="COG2331">
    <property type="taxonomic scope" value="Bacteria"/>
</dbReference>
<evidence type="ECO:0000313" key="4">
    <source>
        <dbReference type="Proteomes" id="UP000014975"/>
    </source>
</evidence>
<dbReference type="STRING" id="1121439.dsat_1701"/>
<dbReference type="SMART" id="SM00834">
    <property type="entry name" value="CxxC_CXXC_SSSS"/>
    <property type="match status" value="1"/>
</dbReference>
<dbReference type="AlphaFoldDB" id="S7UUZ7"/>
<feature type="domain" description="Putative regulatory protein FmdB zinc ribbon" evidence="2">
    <location>
        <begin position="1"/>
        <end position="40"/>
    </location>
</feature>
<dbReference type="PANTHER" id="PTHR34404">
    <property type="entry name" value="REGULATORY PROTEIN, FMDB FAMILY"/>
    <property type="match status" value="1"/>
</dbReference>
<proteinExistence type="predicted"/>
<protein>
    <submittedName>
        <fullName evidence="3">Regulatory protein, FmdB family</fullName>
    </submittedName>
</protein>
<sequence>MPIYEYECPACGKVFEEWNKSFDDVTSPCACGAAASRIVSNTAFMLKGSGWYVTDYCGKKASGNGNGGTETKDSSASSDSASPAAETKPAKDKAAPASPSA</sequence>
<dbReference type="Pfam" id="PF09723">
    <property type="entry name" value="Zn_ribbon_8"/>
    <property type="match status" value="1"/>
</dbReference>
<evidence type="ECO:0000259" key="2">
    <source>
        <dbReference type="SMART" id="SM00834"/>
    </source>
</evidence>
<dbReference type="EMBL" id="ATHI01000001">
    <property type="protein sequence ID" value="EPR36173.1"/>
    <property type="molecule type" value="Genomic_DNA"/>
</dbReference>
<reference evidence="3 4" key="1">
    <citation type="journal article" date="2013" name="Genome Announc.">
        <title>Draft genome sequences for three mercury-methylating, sulfate-reducing bacteria.</title>
        <authorList>
            <person name="Brown S.D."/>
            <person name="Hurt R.A.Jr."/>
            <person name="Gilmour C.C."/>
            <person name="Elias D.A."/>
        </authorList>
    </citation>
    <scope>NUCLEOTIDE SEQUENCE [LARGE SCALE GENOMIC DNA]</scope>
    <source>
        <strain evidence="3 4">DSM 16529</strain>
    </source>
</reference>
<evidence type="ECO:0000313" key="3">
    <source>
        <dbReference type="EMBL" id="EPR36173.1"/>
    </source>
</evidence>
<dbReference type="PATRIC" id="fig|1121439.3.peg.85"/>
<dbReference type="OrthoDB" id="9813321at2"/>
<comment type="caution">
    <text evidence="3">The sequence shown here is derived from an EMBL/GenBank/DDBJ whole genome shotgun (WGS) entry which is preliminary data.</text>
</comment>
<organism evidence="3 4">
    <name type="scientific">Alkalidesulfovibrio alkalitolerans DSM 16529</name>
    <dbReference type="NCBI Taxonomy" id="1121439"/>
    <lineage>
        <taxon>Bacteria</taxon>
        <taxon>Pseudomonadati</taxon>
        <taxon>Thermodesulfobacteriota</taxon>
        <taxon>Desulfovibrionia</taxon>
        <taxon>Desulfovibrionales</taxon>
        <taxon>Desulfovibrionaceae</taxon>
        <taxon>Alkalidesulfovibrio</taxon>
    </lineage>
</organism>
<keyword evidence="4" id="KW-1185">Reference proteome</keyword>
<dbReference type="NCBIfam" id="TIGR02605">
    <property type="entry name" value="CxxC_CxxC_SSSS"/>
    <property type="match status" value="1"/>
</dbReference>
<dbReference type="InterPro" id="IPR013429">
    <property type="entry name" value="Regulatory_FmdB_Zinc_ribbon"/>
</dbReference>
<dbReference type="PANTHER" id="PTHR34404:SF2">
    <property type="entry name" value="CONSERVED SERINE RICH PROTEIN"/>
    <property type="match status" value="1"/>
</dbReference>
<feature type="compositionally biased region" description="Low complexity" evidence="1">
    <location>
        <begin position="74"/>
        <end position="87"/>
    </location>
</feature>